<keyword evidence="5" id="KW-1185">Reference proteome</keyword>
<dbReference type="RefSeq" id="WP_340602561.1">
    <property type="nucleotide sequence ID" value="NZ_JBBMXV010000001.1"/>
</dbReference>
<reference evidence="4 5" key="1">
    <citation type="journal article" date="2019" name="Int. J. Syst. Evol. Microbiol.">
        <title>The Global Catalogue of Microorganisms (GCM) 10K type strain sequencing project: providing services to taxonomists for standard genome sequencing and annotation.</title>
        <authorList>
            <consortium name="The Broad Institute Genomics Platform"/>
            <consortium name="The Broad Institute Genome Sequencing Center for Infectious Disease"/>
            <person name="Wu L."/>
            <person name="Ma J."/>
        </authorList>
    </citation>
    <scope>NUCLEOTIDE SEQUENCE [LARGE SCALE GENOMIC DNA]</scope>
    <source>
        <strain evidence="4 5">CGMCC 1.3240</strain>
    </source>
</reference>
<organism evidence="4 5">
    <name type="scientific">Halalkalicoccus tibetensis</name>
    <dbReference type="NCBI Taxonomy" id="175632"/>
    <lineage>
        <taxon>Archaea</taxon>
        <taxon>Methanobacteriati</taxon>
        <taxon>Methanobacteriota</taxon>
        <taxon>Stenosarchaea group</taxon>
        <taxon>Halobacteria</taxon>
        <taxon>Halobacteriales</taxon>
        <taxon>Halococcaceae</taxon>
        <taxon>Halalkalicoccus</taxon>
    </lineage>
</organism>
<evidence type="ECO:0000256" key="1">
    <source>
        <dbReference type="SAM" id="MobiDB-lite"/>
    </source>
</evidence>
<sequence length="133" mass="14556">MDRATSSKRPWLAAGLAFVLTGLGHVYLRRWARALGWIGAIAMTTWLFVPSSGELTIWAVAPIVFVGTLSVVDAYLLAYYRNARSQIEVGERCPSCHRDLDGELSFCRWCGADASASPGRRHTHEGTGTTEGQ</sequence>
<dbReference type="Pfam" id="PF24460">
    <property type="entry name" value="DUF7575"/>
    <property type="match status" value="1"/>
</dbReference>
<gene>
    <name evidence="4" type="ORF">ACFQGH_02455</name>
</gene>
<keyword evidence="2" id="KW-0812">Transmembrane</keyword>
<dbReference type="AlphaFoldDB" id="A0ABD5V3B5"/>
<dbReference type="Proteomes" id="UP001596312">
    <property type="component" value="Unassembled WGS sequence"/>
</dbReference>
<accession>A0ABD5V3B5</accession>
<feature type="transmembrane region" description="Helical" evidence="2">
    <location>
        <begin position="12"/>
        <end position="28"/>
    </location>
</feature>
<feature type="transmembrane region" description="Helical" evidence="2">
    <location>
        <begin position="57"/>
        <end position="78"/>
    </location>
</feature>
<name>A0ABD5V3B5_9EURY</name>
<feature type="region of interest" description="Disordered" evidence="1">
    <location>
        <begin position="114"/>
        <end position="133"/>
    </location>
</feature>
<evidence type="ECO:0000259" key="3">
    <source>
        <dbReference type="Pfam" id="PF24460"/>
    </source>
</evidence>
<evidence type="ECO:0000313" key="5">
    <source>
        <dbReference type="Proteomes" id="UP001596312"/>
    </source>
</evidence>
<feature type="transmembrane region" description="Helical" evidence="2">
    <location>
        <begin position="35"/>
        <end position="51"/>
    </location>
</feature>
<dbReference type="EMBL" id="JBHSXQ010000001">
    <property type="protein sequence ID" value="MFC6904057.1"/>
    <property type="molecule type" value="Genomic_DNA"/>
</dbReference>
<keyword evidence="2" id="KW-0472">Membrane</keyword>
<evidence type="ECO:0000256" key="2">
    <source>
        <dbReference type="SAM" id="Phobius"/>
    </source>
</evidence>
<dbReference type="InterPro" id="IPR055997">
    <property type="entry name" value="DUF7575"/>
</dbReference>
<feature type="domain" description="DUF7575" evidence="3">
    <location>
        <begin position="90"/>
        <end position="113"/>
    </location>
</feature>
<evidence type="ECO:0000313" key="4">
    <source>
        <dbReference type="EMBL" id="MFC6904057.1"/>
    </source>
</evidence>
<keyword evidence="2" id="KW-1133">Transmembrane helix</keyword>
<proteinExistence type="predicted"/>
<protein>
    <submittedName>
        <fullName evidence="4">Zinc ribbon domain-containing protein</fullName>
    </submittedName>
</protein>
<comment type="caution">
    <text evidence="4">The sequence shown here is derived from an EMBL/GenBank/DDBJ whole genome shotgun (WGS) entry which is preliminary data.</text>
</comment>